<dbReference type="InterPro" id="IPR009075">
    <property type="entry name" value="AcylCo_DH/oxidase_C"/>
</dbReference>
<dbReference type="GO" id="GO:0003995">
    <property type="term" value="F:acyl-CoA dehydrogenase activity"/>
    <property type="evidence" value="ECO:0007669"/>
    <property type="project" value="TreeGrafter"/>
</dbReference>
<dbReference type="InterPro" id="IPR006091">
    <property type="entry name" value="Acyl-CoA_Oxase/DH_mid-dom"/>
</dbReference>
<dbReference type="InterPro" id="IPR036250">
    <property type="entry name" value="AcylCo_DH-like_C"/>
</dbReference>
<dbReference type="GO" id="GO:0005737">
    <property type="term" value="C:cytoplasm"/>
    <property type="evidence" value="ECO:0007669"/>
    <property type="project" value="TreeGrafter"/>
</dbReference>
<evidence type="ECO:0000256" key="5">
    <source>
        <dbReference type="ARBA" id="ARBA00023002"/>
    </source>
</evidence>
<dbReference type="FunFam" id="1.20.140.10:FF:000001">
    <property type="entry name" value="Acyl-CoA dehydrogenase"/>
    <property type="match status" value="1"/>
</dbReference>
<protein>
    <submittedName>
        <fullName evidence="10">Acyl-CoA dehydrogenase</fullName>
    </submittedName>
</protein>
<dbReference type="Gene3D" id="1.20.140.10">
    <property type="entry name" value="Butyryl-CoA Dehydrogenase, subunit A, domain 3"/>
    <property type="match status" value="1"/>
</dbReference>
<dbReference type="Pfam" id="PF02771">
    <property type="entry name" value="Acyl-CoA_dh_N"/>
    <property type="match status" value="1"/>
</dbReference>
<keyword evidence="11" id="KW-1185">Reference proteome</keyword>
<comment type="similarity">
    <text evidence="2 6">Belongs to the acyl-CoA dehydrogenase family.</text>
</comment>
<organism evidence="10 11">
    <name type="scientific">Streptomyces shenzhenensis</name>
    <dbReference type="NCBI Taxonomy" id="943815"/>
    <lineage>
        <taxon>Bacteria</taxon>
        <taxon>Bacillati</taxon>
        <taxon>Actinomycetota</taxon>
        <taxon>Actinomycetes</taxon>
        <taxon>Kitasatosporales</taxon>
        <taxon>Streptomycetaceae</taxon>
        <taxon>Streptomyces</taxon>
    </lineage>
</organism>
<comment type="caution">
    <text evidence="10">The sequence shown here is derived from an EMBL/GenBank/DDBJ whole genome shotgun (WGS) entry which is preliminary data.</text>
</comment>
<evidence type="ECO:0000256" key="2">
    <source>
        <dbReference type="ARBA" id="ARBA00009347"/>
    </source>
</evidence>
<dbReference type="PANTHER" id="PTHR48083">
    <property type="entry name" value="MEDIUM-CHAIN SPECIFIC ACYL-COA DEHYDROGENASE, MITOCHONDRIAL-RELATED"/>
    <property type="match status" value="1"/>
</dbReference>
<dbReference type="AlphaFoldDB" id="A0A3M0HZZ5"/>
<evidence type="ECO:0000259" key="7">
    <source>
        <dbReference type="Pfam" id="PF00441"/>
    </source>
</evidence>
<keyword evidence="3 6" id="KW-0285">Flavoprotein</keyword>
<dbReference type="InterPro" id="IPR046373">
    <property type="entry name" value="Acyl-CoA_Oxase/DH_mid-dom_sf"/>
</dbReference>
<keyword evidence="4 6" id="KW-0274">FAD</keyword>
<dbReference type="GO" id="GO:0033539">
    <property type="term" value="P:fatty acid beta-oxidation using acyl-CoA dehydrogenase"/>
    <property type="evidence" value="ECO:0007669"/>
    <property type="project" value="TreeGrafter"/>
</dbReference>
<dbReference type="SUPFAM" id="SSF56645">
    <property type="entry name" value="Acyl-CoA dehydrogenase NM domain-like"/>
    <property type="match status" value="1"/>
</dbReference>
<dbReference type="Gene3D" id="1.10.540.10">
    <property type="entry name" value="Acyl-CoA dehydrogenase/oxidase, N-terminal domain"/>
    <property type="match status" value="1"/>
</dbReference>
<reference evidence="10 11" key="1">
    <citation type="submission" date="2017-11" db="EMBL/GenBank/DDBJ databases">
        <title>Draft genome of actinobacteria isolated from guarana (Paullinia cupana (Mart.) Ducke.</title>
        <authorList>
            <person name="Siqueira K.A."/>
            <person name="Liotti R.G."/>
            <person name="Mendes T.A.O."/>
            <person name="Soares M.A."/>
        </authorList>
    </citation>
    <scope>NUCLEOTIDE SEQUENCE [LARGE SCALE GENOMIC DNA]</scope>
    <source>
        <strain evidence="10 11">193</strain>
    </source>
</reference>
<dbReference type="InterPro" id="IPR009100">
    <property type="entry name" value="AcylCoA_DH/oxidase_NM_dom_sf"/>
</dbReference>
<dbReference type="OrthoDB" id="8876745at2"/>
<evidence type="ECO:0000256" key="4">
    <source>
        <dbReference type="ARBA" id="ARBA00022827"/>
    </source>
</evidence>
<feature type="domain" description="Acyl-CoA dehydrogenase/oxidase N-terminal" evidence="9">
    <location>
        <begin position="11"/>
        <end position="126"/>
    </location>
</feature>
<evidence type="ECO:0000313" key="10">
    <source>
        <dbReference type="EMBL" id="RMB81422.1"/>
    </source>
</evidence>
<evidence type="ECO:0000259" key="8">
    <source>
        <dbReference type="Pfam" id="PF02770"/>
    </source>
</evidence>
<dbReference type="SUPFAM" id="SSF47203">
    <property type="entry name" value="Acyl-CoA dehydrogenase C-terminal domain-like"/>
    <property type="match status" value="1"/>
</dbReference>
<accession>A0A3M0HZZ5</accession>
<sequence length="390" mass="41820">MTALPSSVLEREHRDLVAGFESFIRRELVPLAAEVPEPVDGPPRDLRDYVRKRSAALGFYGAEYPEHMGGSGMPVTALVQLHHAAGASGCSLAPYALAGPDGPSWLLTHGTPRQIQDYLVPMVRGEKLRCLAMTEPGSGSDAFTITTKAERDGDDWVLTGRKTFVSNAGHADYAIVIADVADSGSRAGGATAFIMALDHPGLRRGQRYFGMTGEPLFELVLEQVRVPMSALIGEEDGIGASVEFAMDSLAYGRLMVAAQCNGIAEYALKAGVEFARQRQAFGQVIGSYQHVQEHLVTSHAGVETAKLLTLACAELVDRGEESGENAALAKLVASQTATDVVDRSLQVHGATGYVRGHPLEYLYRHIRMMTIIEGTSEVQKVIVARAMGLG</sequence>
<dbReference type="InterPro" id="IPR050741">
    <property type="entry name" value="Acyl-CoA_dehydrogenase"/>
</dbReference>
<evidence type="ECO:0000313" key="11">
    <source>
        <dbReference type="Proteomes" id="UP000270471"/>
    </source>
</evidence>
<feature type="domain" description="Acyl-CoA oxidase/dehydrogenase middle" evidence="8">
    <location>
        <begin position="130"/>
        <end position="224"/>
    </location>
</feature>
<evidence type="ECO:0000256" key="3">
    <source>
        <dbReference type="ARBA" id="ARBA00022630"/>
    </source>
</evidence>
<gene>
    <name evidence="10" type="ORF">CTZ28_34970</name>
</gene>
<dbReference type="InterPro" id="IPR013786">
    <property type="entry name" value="AcylCoA_DH/ox_N"/>
</dbReference>
<name>A0A3M0HZZ5_9ACTN</name>
<dbReference type="Gene3D" id="2.40.110.10">
    <property type="entry name" value="Butyryl-CoA Dehydrogenase, subunit A, domain 2"/>
    <property type="match status" value="1"/>
</dbReference>
<dbReference type="Pfam" id="PF00441">
    <property type="entry name" value="Acyl-CoA_dh_1"/>
    <property type="match status" value="1"/>
</dbReference>
<feature type="domain" description="Acyl-CoA dehydrogenase/oxidase C-terminal" evidence="7">
    <location>
        <begin position="243"/>
        <end position="387"/>
    </location>
</feature>
<comment type="cofactor">
    <cofactor evidence="1 6">
        <name>FAD</name>
        <dbReference type="ChEBI" id="CHEBI:57692"/>
    </cofactor>
</comment>
<dbReference type="Proteomes" id="UP000270471">
    <property type="component" value="Unassembled WGS sequence"/>
</dbReference>
<dbReference type="PANTHER" id="PTHR48083:SF2">
    <property type="entry name" value="MEDIUM-CHAIN SPECIFIC ACYL-COA DEHYDROGENASE, MITOCHONDRIAL"/>
    <property type="match status" value="1"/>
</dbReference>
<dbReference type="EMBL" id="PENI01000031">
    <property type="protein sequence ID" value="RMB81422.1"/>
    <property type="molecule type" value="Genomic_DNA"/>
</dbReference>
<dbReference type="GO" id="GO:0050660">
    <property type="term" value="F:flavin adenine dinucleotide binding"/>
    <property type="evidence" value="ECO:0007669"/>
    <property type="project" value="InterPro"/>
</dbReference>
<dbReference type="InterPro" id="IPR037069">
    <property type="entry name" value="AcylCoA_DH/ox_N_sf"/>
</dbReference>
<evidence type="ECO:0000256" key="1">
    <source>
        <dbReference type="ARBA" id="ARBA00001974"/>
    </source>
</evidence>
<dbReference type="RefSeq" id="WP_121893796.1">
    <property type="nucleotide sequence ID" value="NZ_PENI01000031.1"/>
</dbReference>
<dbReference type="Pfam" id="PF02770">
    <property type="entry name" value="Acyl-CoA_dh_M"/>
    <property type="match status" value="1"/>
</dbReference>
<keyword evidence="5 6" id="KW-0560">Oxidoreductase</keyword>
<evidence type="ECO:0000256" key="6">
    <source>
        <dbReference type="RuleBase" id="RU362125"/>
    </source>
</evidence>
<proteinExistence type="inferred from homology"/>
<evidence type="ECO:0000259" key="9">
    <source>
        <dbReference type="Pfam" id="PF02771"/>
    </source>
</evidence>